<dbReference type="Pfam" id="PF01547">
    <property type="entry name" value="SBP_bac_1"/>
    <property type="match status" value="1"/>
</dbReference>
<gene>
    <name evidence="3" type="ORF">EDD78_101104</name>
</gene>
<evidence type="ECO:0000313" key="4">
    <source>
        <dbReference type="Proteomes" id="UP000294682"/>
    </source>
</evidence>
<reference evidence="3 4" key="1">
    <citation type="submission" date="2019-03" db="EMBL/GenBank/DDBJ databases">
        <title>Genomic Encyclopedia of Type Strains, Phase IV (KMG-IV): sequencing the most valuable type-strain genomes for metagenomic binning, comparative biology and taxonomic classification.</title>
        <authorList>
            <person name="Goeker M."/>
        </authorList>
    </citation>
    <scope>NUCLEOTIDE SEQUENCE [LARGE SCALE GENOMIC DNA]</scope>
    <source>
        <strain evidence="3 4">DSM 100433</strain>
    </source>
</reference>
<dbReference type="AlphaFoldDB" id="A0A9X8Y943"/>
<dbReference type="Gene3D" id="3.40.190.10">
    <property type="entry name" value="Periplasmic binding protein-like II"/>
    <property type="match status" value="1"/>
</dbReference>
<sequence>MKKRILASLLAGAMALSMAACSGGKSAESSAPESQAPAGESSAPAEEGGAEATGALSGDLLIWSWDVALNFLSEVSETFMEQNPDLNIQCEEMGTDQVYNKLTTSLASGSGLPDLVTIEGEQMPKFANKFPDSFVDLTERINKDDWLPIKLAEATDSRGKIVAYPWDAAPCMMFYRRDFYENAGVNPEEIKTWDQFIEAGKKITAANEGVAMVPLATSRRDHIYRIMLMQQNKFYFDDAGNSCMDTPESIGAMEMTKKIYDAGITVNDTSWDDYVTSIKEGKVASVPDGIWMAGTIKDLSPEDSGKWGVMDMPQYSESTTGEASNGGSVLAIPASTQNVEAAIAFAEYTLTDLENVSKGLEVALYPSYVPAFELDDFNATDDYFGGQNVLGMFKDIGGRIPQVNYTENFAEAYETNKNAVAKVLLENADVTTTMQDVQKEFVTKFGK</sequence>
<dbReference type="RefSeq" id="WP_132083435.1">
    <property type="nucleotide sequence ID" value="NZ_JADNAH010000097.1"/>
</dbReference>
<dbReference type="InterPro" id="IPR006059">
    <property type="entry name" value="SBP"/>
</dbReference>
<dbReference type="EMBL" id="SLUK01000001">
    <property type="protein sequence ID" value="TCL45126.1"/>
    <property type="molecule type" value="Genomic_DNA"/>
</dbReference>
<organism evidence="3 4">
    <name type="scientific">Harryflintia acetispora</name>
    <dbReference type="NCBI Taxonomy" id="1849041"/>
    <lineage>
        <taxon>Bacteria</taxon>
        <taxon>Bacillati</taxon>
        <taxon>Bacillota</taxon>
        <taxon>Clostridia</taxon>
        <taxon>Eubacteriales</taxon>
        <taxon>Oscillospiraceae</taxon>
        <taxon>Harryflintia</taxon>
    </lineage>
</organism>
<keyword evidence="2" id="KW-0732">Signal</keyword>
<keyword evidence="4" id="KW-1185">Reference proteome</keyword>
<protein>
    <submittedName>
        <fullName evidence="3">Lactose/L-arabinose transport system substrate-binding protein</fullName>
    </submittedName>
</protein>
<dbReference type="Proteomes" id="UP000294682">
    <property type="component" value="Unassembled WGS sequence"/>
</dbReference>
<feature type="chain" id="PRO_5040756220" evidence="2">
    <location>
        <begin position="20"/>
        <end position="447"/>
    </location>
</feature>
<evidence type="ECO:0000313" key="3">
    <source>
        <dbReference type="EMBL" id="TCL45126.1"/>
    </source>
</evidence>
<dbReference type="PANTHER" id="PTHR43649:SF32">
    <property type="entry name" value="SUGAR BINDING SECRETED PROTEIN"/>
    <property type="match status" value="1"/>
</dbReference>
<feature type="signal peptide" evidence="2">
    <location>
        <begin position="1"/>
        <end position="19"/>
    </location>
</feature>
<dbReference type="PROSITE" id="PS51257">
    <property type="entry name" value="PROKAR_LIPOPROTEIN"/>
    <property type="match status" value="1"/>
</dbReference>
<dbReference type="CDD" id="cd13585">
    <property type="entry name" value="PBP2_TMBP_like"/>
    <property type="match status" value="1"/>
</dbReference>
<comment type="caution">
    <text evidence="3">The sequence shown here is derived from an EMBL/GenBank/DDBJ whole genome shotgun (WGS) entry which is preliminary data.</text>
</comment>
<dbReference type="InterPro" id="IPR050490">
    <property type="entry name" value="Bact_solute-bd_prot1"/>
</dbReference>
<name>A0A9X8Y943_9FIRM</name>
<evidence type="ECO:0000256" key="1">
    <source>
        <dbReference type="SAM" id="MobiDB-lite"/>
    </source>
</evidence>
<dbReference type="SUPFAM" id="SSF53850">
    <property type="entry name" value="Periplasmic binding protein-like II"/>
    <property type="match status" value="1"/>
</dbReference>
<proteinExistence type="predicted"/>
<accession>A0A9X8Y943</accession>
<dbReference type="PANTHER" id="PTHR43649">
    <property type="entry name" value="ARABINOSE-BINDING PROTEIN-RELATED"/>
    <property type="match status" value="1"/>
</dbReference>
<feature type="region of interest" description="Disordered" evidence="1">
    <location>
        <begin position="24"/>
        <end position="50"/>
    </location>
</feature>
<evidence type="ECO:0000256" key="2">
    <source>
        <dbReference type="SAM" id="SignalP"/>
    </source>
</evidence>